<reference evidence="1 2" key="1">
    <citation type="journal article" date="2021" name="ACS Chem. Biol.">
        <title>Genomic-Led Discovery of a Novel Glycopeptide Antibiotic by Nonomuraea coxensis DSM 45129.</title>
        <authorList>
            <person name="Yushchuk O."/>
            <person name="Vior N.M."/>
            <person name="Andreo-Vidal A."/>
            <person name="Berini F."/>
            <person name="Ruckert C."/>
            <person name="Busche T."/>
            <person name="Binda E."/>
            <person name="Kalinowski J."/>
            <person name="Truman A.W."/>
            <person name="Marinelli F."/>
        </authorList>
    </citation>
    <scope>NUCLEOTIDE SEQUENCE [LARGE SCALE GENOMIC DNA]</scope>
    <source>
        <strain evidence="1 2">DSM 45129</strain>
    </source>
</reference>
<accession>A0ABX8TRH3</accession>
<protein>
    <recommendedName>
        <fullName evidence="3">Helix-turn-helix domain-containing protein</fullName>
    </recommendedName>
</protein>
<name>A0ABX8TRH3_9ACTN</name>
<dbReference type="EMBL" id="CP068985">
    <property type="protein sequence ID" value="QYC37907.1"/>
    <property type="molecule type" value="Genomic_DNA"/>
</dbReference>
<dbReference type="Proteomes" id="UP000824681">
    <property type="component" value="Chromosome"/>
</dbReference>
<evidence type="ECO:0000313" key="1">
    <source>
        <dbReference type="EMBL" id="QYC37907.1"/>
    </source>
</evidence>
<proteinExistence type="predicted"/>
<gene>
    <name evidence="1" type="ORF">Nocox_01365</name>
</gene>
<evidence type="ECO:0008006" key="3">
    <source>
        <dbReference type="Google" id="ProtNLM"/>
    </source>
</evidence>
<dbReference type="RefSeq" id="WP_020542509.1">
    <property type="nucleotide sequence ID" value="NZ_CP068985.1"/>
</dbReference>
<keyword evidence="2" id="KW-1185">Reference proteome</keyword>
<sequence>MNHPSLLDQVRELRGQGKSPKQIARALGVAPAAVIPLIRRVAAEIRPDDRAGEVVGCWINRGWSIGLIVDPSRGWVDEAAQEDDISGGLVSVVVARQHGWDKVSVCGYLVDVYCLGVKNAHGPQIGDERDLRRFRERYFSAYEAGSQQAPFELARHLVLGAVDYARGLGFEPHADFDKAAVHLGEWAGASAVTFGKEGKPLYVSGPYDDPRKVVKTLEKAVGEPPNFDYILTLGQAERAFG</sequence>
<evidence type="ECO:0000313" key="2">
    <source>
        <dbReference type="Proteomes" id="UP000824681"/>
    </source>
</evidence>
<organism evidence="1 2">
    <name type="scientific">Nonomuraea coxensis DSM 45129</name>
    <dbReference type="NCBI Taxonomy" id="1122611"/>
    <lineage>
        <taxon>Bacteria</taxon>
        <taxon>Bacillati</taxon>
        <taxon>Actinomycetota</taxon>
        <taxon>Actinomycetes</taxon>
        <taxon>Streptosporangiales</taxon>
        <taxon>Streptosporangiaceae</taxon>
        <taxon>Nonomuraea</taxon>
    </lineage>
</organism>